<evidence type="ECO:0000313" key="1">
    <source>
        <dbReference type="EMBL" id="ETW53294.1"/>
    </source>
</evidence>
<dbReference type="OrthoDB" id="4726at2759"/>
<evidence type="ECO:0000313" key="2">
    <source>
        <dbReference type="Proteomes" id="UP000019103"/>
    </source>
</evidence>
<name>W4IU17_PLAFP</name>
<accession>W4IU17</accession>
<organism evidence="1 2">
    <name type="scientific">Plasmodium falciparum (isolate Palo Alto / Uganda)</name>
    <dbReference type="NCBI Taxonomy" id="57270"/>
    <lineage>
        <taxon>Eukaryota</taxon>
        <taxon>Sar</taxon>
        <taxon>Alveolata</taxon>
        <taxon>Apicomplexa</taxon>
        <taxon>Aconoidasida</taxon>
        <taxon>Haemosporida</taxon>
        <taxon>Plasmodiidae</taxon>
        <taxon>Plasmodium</taxon>
        <taxon>Plasmodium (Laverania)</taxon>
    </lineage>
</organism>
<dbReference type="Proteomes" id="UP000019103">
    <property type="component" value="Unassembled WGS sequence"/>
</dbReference>
<evidence type="ECO:0008006" key="3">
    <source>
        <dbReference type="Google" id="ProtNLM"/>
    </source>
</evidence>
<sequence>MKDTKTSFPGLNQKYCQIEFKTSEGITNASRLNGESLLNVPMVVSVIEPIINNTNLSELSTTECDKNVNSLLDVRNSITNQVKKKYIYLYNYIFKKNIFFFFFF</sequence>
<gene>
    <name evidence="1" type="ORF">PFUGPA_04921</name>
</gene>
<dbReference type="AlphaFoldDB" id="W4IU17"/>
<reference evidence="1 2" key="1">
    <citation type="submission" date="2013-02" db="EMBL/GenBank/DDBJ databases">
        <title>The Genome Annotation of Plasmodium falciparum Palo Alto/Uganda.</title>
        <authorList>
            <consortium name="The Broad Institute Genome Sequencing Platform"/>
            <consortium name="The Broad Institute Genome Sequencing Center for Infectious Disease"/>
            <person name="Neafsey D."/>
            <person name="Hoffman S."/>
            <person name="Volkman S."/>
            <person name="Rosenthal P."/>
            <person name="Walker B."/>
            <person name="Young S.K."/>
            <person name="Zeng Q."/>
            <person name="Gargeya S."/>
            <person name="Fitzgerald M."/>
            <person name="Haas B."/>
            <person name="Abouelleil A."/>
            <person name="Allen A.W."/>
            <person name="Alvarado L."/>
            <person name="Arachchi H.M."/>
            <person name="Berlin A.M."/>
            <person name="Chapman S.B."/>
            <person name="Gainer-Dewar J."/>
            <person name="Goldberg J."/>
            <person name="Griggs A."/>
            <person name="Gujja S."/>
            <person name="Hansen M."/>
            <person name="Howarth C."/>
            <person name="Imamovic A."/>
            <person name="Ireland A."/>
            <person name="Larimer J."/>
            <person name="McCowan C."/>
            <person name="Murphy C."/>
            <person name="Pearson M."/>
            <person name="Poon T.W."/>
            <person name="Priest M."/>
            <person name="Roberts A."/>
            <person name="Saif S."/>
            <person name="Shea T."/>
            <person name="Sisk P."/>
            <person name="Sykes S."/>
            <person name="Wortman J."/>
            <person name="Nusbaum C."/>
            <person name="Birren B."/>
        </authorList>
    </citation>
    <scope>NUCLEOTIDE SEQUENCE [LARGE SCALE GENOMIC DNA]</scope>
    <source>
        <strain evidence="1 2">Palo Alto/Uganda</strain>
    </source>
</reference>
<proteinExistence type="predicted"/>
<protein>
    <recommendedName>
        <fullName evidence="3">RRM domain-containing protein</fullName>
    </recommendedName>
</protein>
<dbReference type="EMBL" id="KI927386">
    <property type="protein sequence ID" value="ETW53294.1"/>
    <property type="molecule type" value="Genomic_DNA"/>
</dbReference>
<reference evidence="1 2" key="2">
    <citation type="submission" date="2013-02" db="EMBL/GenBank/DDBJ databases">
        <title>The Genome Sequence of Plasmodium falciparum Palo Alto/Uganda.</title>
        <authorList>
            <consortium name="The Broad Institute Genome Sequencing Platform"/>
            <consortium name="The Broad Institute Genome Sequencing Center for Infectious Disease"/>
            <person name="Neafsey D."/>
            <person name="Cheeseman I."/>
            <person name="Volkman S."/>
            <person name="Adams J."/>
            <person name="Walker B."/>
            <person name="Young S.K."/>
            <person name="Zeng Q."/>
            <person name="Gargeya S."/>
            <person name="Fitzgerald M."/>
            <person name="Haas B."/>
            <person name="Abouelleil A."/>
            <person name="Alvarado L."/>
            <person name="Arachchi H.M."/>
            <person name="Berlin A.M."/>
            <person name="Chapman S.B."/>
            <person name="Dewar J."/>
            <person name="Goldberg J."/>
            <person name="Griggs A."/>
            <person name="Gujja S."/>
            <person name="Hansen M."/>
            <person name="Howarth C."/>
            <person name="Imamovic A."/>
            <person name="Larimer J."/>
            <person name="McCowan C."/>
            <person name="Murphy C."/>
            <person name="Neiman D."/>
            <person name="Pearson M."/>
            <person name="Priest M."/>
            <person name="Roberts A."/>
            <person name="Saif S."/>
            <person name="Shea T."/>
            <person name="Sisk P."/>
            <person name="Sykes S."/>
            <person name="Wortman J."/>
            <person name="Nusbaum C."/>
            <person name="Birren B."/>
        </authorList>
    </citation>
    <scope>NUCLEOTIDE SEQUENCE [LARGE SCALE GENOMIC DNA]</scope>
    <source>
        <strain evidence="1 2">Palo Alto/Uganda</strain>
    </source>
</reference>